<feature type="transmembrane region" description="Helical" evidence="1">
    <location>
        <begin position="33"/>
        <end position="53"/>
    </location>
</feature>
<dbReference type="EMBL" id="RCSS01000419">
    <property type="protein sequence ID" value="RVD91758.1"/>
    <property type="molecule type" value="Genomic_DNA"/>
</dbReference>
<dbReference type="Proteomes" id="UP000282876">
    <property type="component" value="Unassembled WGS sequence"/>
</dbReference>
<reference evidence="2 3" key="1">
    <citation type="submission" date="2018-10" db="EMBL/GenBank/DDBJ databases">
        <title>Draft genome sequence of the microsporidian Tubulinosema ratisbonensis.</title>
        <authorList>
            <person name="Polonais V."/>
            <person name="Peyretaillade E."/>
            <person name="Niehus S."/>
            <person name="Wawrzyniak I."/>
            <person name="Franchet A."/>
            <person name="Gaspin C."/>
            <person name="Reichstadt M."/>
            <person name="Belser C."/>
            <person name="Labadie K."/>
            <person name="Delbac F."/>
            <person name="Ferrandon D."/>
        </authorList>
    </citation>
    <scope>NUCLEOTIDE SEQUENCE [LARGE SCALE GENOMIC DNA]</scope>
    <source>
        <strain evidence="2 3">Franzen</strain>
    </source>
</reference>
<dbReference type="AlphaFoldDB" id="A0A437AL30"/>
<dbReference type="VEuPathDB" id="MicrosporidiaDB:TUBRATIS_17770"/>
<sequence>MKICRKKYKEPPSKKTYQNNSYIFKHKNKVNTFLNNMVVIDNFLVMFLLLFLSNRILRLCAFWKITVFYLPTLFFIYSLQFLLLKYKTYEIYTISELQYILTRVFSLFHLSLNIFLFFLNLIFLCILSYNLNYKEEIEIILIKTNKPYQISYFFAFLIVIFSMIEKVKIDLECVMIIYQIGSLTYIIISSYILFIIFDCGILFIIAIIIYILIAVFIFCKLIVLKNIFCDSVVKEAIISQTCKILYLIILLITRFLIEFSLIFISPMLYHPSFLLEKEFYIFCRNKARPNTFEYIGICMLRLFNY</sequence>
<gene>
    <name evidence="2" type="ORF">TUBRATIS_17770</name>
</gene>
<keyword evidence="1" id="KW-1133">Transmembrane helix</keyword>
<keyword evidence="1" id="KW-0472">Membrane</keyword>
<protein>
    <submittedName>
        <fullName evidence="2">Uncharacterized protein</fullName>
    </submittedName>
</protein>
<feature type="transmembrane region" description="Helical" evidence="1">
    <location>
        <begin position="65"/>
        <end position="84"/>
    </location>
</feature>
<feature type="transmembrane region" description="Helical" evidence="1">
    <location>
        <begin position="149"/>
        <end position="164"/>
    </location>
</feature>
<keyword evidence="3" id="KW-1185">Reference proteome</keyword>
<organism evidence="2 3">
    <name type="scientific">Tubulinosema ratisbonensis</name>
    <dbReference type="NCBI Taxonomy" id="291195"/>
    <lineage>
        <taxon>Eukaryota</taxon>
        <taxon>Fungi</taxon>
        <taxon>Fungi incertae sedis</taxon>
        <taxon>Microsporidia</taxon>
        <taxon>Tubulinosematoidea</taxon>
        <taxon>Tubulinosematidae</taxon>
        <taxon>Tubulinosema</taxon>
    </lineage>
</organism>
<accession>A0A437AL30</accession>
<feature type="transmembrane region" description="Helical" evidence="1">
    <location>
        <begin position="203"/>
        <end position="223"/>
    </location>
</feature>
<feature type="transmembrane region" description="Helical" evidence="1">
    <location>
        <begin position="176"/>
        <end position="197"/>
    </location>
</feature>
<comment type="caution">
    <text evidence="2">The sequence shown here is derived from an EMBL/GenBank/DDBJ whole genome shotgun (WGS) entry which is preliminary data.</text>
</comment>
<feature type="transmembrane region" description="Helical" evidence="1">
    <location>
        <begin position="244"/>
        <end position="269"/>
    </location>
</feature>
<evidence type="ECO:0000313" key="3">
    <source>
        <dbReference type="Proteomes" id="UP000282876"/>
    </source>
</evidence>
<feature type="transmembrane region" description="Helical" evidence="1">
    <location>
        <begin position="104"/>
        <end position="129"/>
    </location>
</feature>
<name>A0A437AL30_9MICR</name>
<proteinExistence type="predicted"/>
<keyword evidence="1" id="KW-0812">Transmembrane</keyword>
<evidence type="ECO:0000313" key="2">
    <source>
        <dbReference type="EMBL" id="RVD91758.1"/>
    </source>
</evidence>
<evidence type="ECO:0000256" key="1">
    <source>
        <dbReference type="SAM" id="Phobius"/>
    </source>
</evidence>